<keyword evidence="3" id="KW-0378">Hydrolase</keyword>
<sequence>MDDPELGEPPRRKRGGAPVTALLVLFAAAFLGWAALPLLGLDVFDRYTIAFVALLQYAVPVGVVLALVALVLRRWLTTLVVALAVVGLVAFVAPRAVPDAQPTTPGTPLRVLSLNTYFGRADAAQIVDLVRRGDVDVLGVQELTPELVAELDRAGLGQVMPHRVFHAGPAADGTGIASRFPLQELSLVPKTTLHQPSARILLPGGKSVEFVAVHPLYPVGADTADAWQRDLAALPEPPHDGAVRLVAGDFNATLDHTPLRALLGRGYRDAAEVTGAGLQPTWPRPDQWLPPPVTIDHVLVSGSAAVRDYRTVPVRGSDHRGILADVVVPR</sequence>
<evidence type="ECO:0000313" key="4">
    <source>
        <dbReference type="Proteomes" id="UP001597018"/>
    </source>
</evidence>
<dbReference type="InterPro" id="IPR036691">
    <property type="entry name" value="Endo/exonu/phosph_ase_sf"/>
</dbReference>
<protein>
    <submittedName>
        <fullName evidence="3">Endonuclease/exonuclease/phosphatase family protein</fullName>
    </submittedName>
</protein>
<dbReference type="Proteomes" id="UP001597018">
    <property type="component" value="Unassembled WGS sequence"/>
</dbReference>
<evidence type="ECO:0000256" key="1">
    <source>
        <dbReference type="SAM" id="Phobius"/>
    </source>
</evidence>
<dbReference type="Gene3D" id="3.60.10.10">
    <property type="entry name" value="Endonuclease/exonuclease/phosphatase"/>
    <property type="match status" value="1"/>
</dbReference>
<feature type="domain" description="Endonuclease/exonuclease/phosphatase" evidence="2">
    <location>
        <begin position="112"/>
        <end position="319"/>
    </location>
</feature>
<name>A0ABW3FJW2_9PSEU</name>
<comment type="caution">
    <text evidence="3">The sequence shown here is derived from an EMBL/GenBank/DDBJ whole genome shotgun (WGS) entry which is preliminary data.</text>
</comment>
<accession>A0ABW3FJW2</accession>
<dbReference type="Pfam" id="PF03372">
    <property type="entry name" value="Exo_endo_phos"/>
    <property type="match status" value="1"/>
</dbReference>
<keyword evidence="4" id="KW-1185">Reference proteome</keyword>
<dbReference type="InterPro" id="IPR005135">
    <property type="entry name" value="Endo/exonuclease/phosphatase"/>
</dbReference>
<proteinExistence type="predicted"/>
<gene>
    <name evidence="3" type="ORF">ACFQ16_03405</name>
</gene>
<dbReference type="EMBL" id="JBHTIW010000002">
    <property type="protein sequence ID" value="MFD0918781.1"/>
    <property type="molecule type" value="Genomic_DNA"/>
</dbReference>
<keyword evidence="1" id="KW-1133">Transmembrane helix</keyword>
<feature type="transmembrane region" description="Helical" evidence="1">
    <location>
        <begin position="79"/>
        <end position="97"/>
    </location>
</feature>
<keyword evidence="3" id="KW-0255">Endonuclease</keyword>
<evidence type="ECO:0000259" key="2">
    <source>
        <dbReference type="Pfam" id="PF03372"/>
    </source>
</evidence>
<evidence type="ECO:0000313" key="3">
    <source>
        <dbReference type="EMBL" id="MFD0918781.1"/>
    </source>
</evidence>
<dbReference type="RefSeq" id="WP_345601446.1">
    <property type="nucleotide sequence ID" value="NZ_BAABLT010000033.1"/>
</dbReference>
<reference evidence="4" key="1">
    <citation type="journal article" date="2019" name="Int. J. Syst. Evol. Microbiol.">
        <title>The Global Catalogue of Microorganisms (GCM) 10K type strain sequencing project: providing services to taxonomists for standard genome sequencing and annotation.</title>
        <authorList>
            <consortium name="The Broad Institute Genomics Platform"/>
            <consortium name="The Broad Institute Genome Sequencing Center for Infectious Disease"/>
            <person name="Wu L."/>
            <person name="Ma J."/>
        </authorList>
    </citation>
    <scope>NUCLEOTIDE SEQUENCE [LARGE SCALE GENOMIC DNA]</scope>
    <source>
        <strain evidence="4">CCUG 56401</strain>
    </source>
</reference>
<dbReference type="SUPFAM" id="SSF56219">
    <property type="entry name" value="DNase I-like"/>
    <property type="match status" value="1"/>
</dbReference>
<feature type="transmembrane region" description="Helical" evidence="1">
    <location>
        <begin position="47"/>
        <end position="72"/>
    </location>
</feature>
<organism evidence="3 4">
    <name type="scientific">Saccharopolyspora rosea</name>
    <dbReference type="NCBI Taxonomy" id="524884"/>
    <lineage>
        <taxon>Bacteria</taxon>
        <taxon>Bacillati</taxon>
        <taxon>Actinomycetota</taxon>
        <taxon>Actinomycetes</taxon>
        <taxon>Pseudonocardiales</taxon>
        <taxon>Pseudonocardiaceae</taxon>
        <taxon>Saccharopolyspora</taxon>
    </lineage>
</organism>
<dbReference type="GO" id="GO:0004519">
    <property type="term" value="F:endonuclease activity"/>
    <property type="evidence" value="ECO:0007669"/>
    <property type="project" value="UniProtKB-KW"/>
</dbReference>
<keyword evidence="1" id="KW-0812">Transmembrane</keyword>
<keyword evidence="1" id="KW-0472">Membrane</keyword>
<feature type="transmembrane region" description="Helical" evidence="1">
    <location>
        <begin position="21"/>
        <end position="41"/>
    </location>
</feature>
<keyword evidence="3" id="KW-0540">Nuclease</keyword>